<name>A0AAV5MQH5_9ROSI</name>
<proteinExistence type="predicted"/>
<accession>A0AAV5MQH5</accession>
<gene>
    <name evidence="2" type="ORF">SLEP1_g58421</name>
</gene>
<dbReference type="AlphaFoldDB" id="A0AAV5MQH5"/>
<evidence type="ECO:0000313" key="2">
    <source>
        <dbReference type="EMBL" id="GKV51797.1"/>
    </source>
</evidence>
<dbReference type="EMBL" id="BPVZ01000542">
    <property type="protein sequence ID" value="GKV51797.1"/>
    <property type="molecule type" value="Genomic_DNA"/>
</dbReference>
<feature type="region of interest" description="Disordered" evidence="1">
    <location>
        <begin position="1"/>
        <end position="29"/>
    </location>
</feature>
<feature type="compositionally biased region" description="Polar residues" evidence="1">
    <location>
        <begin position="1"/>
        <end position="11"/>
    </location>
</feature>
<dbReference type="Proteomes" id="UP001054252">
    <property type="component" value="Unassembled WGS sequence"/>
</dbReference>
<comment type="caution">
    <text evidence="2">The sequence shown here is derived from an EMBL/GenBank/DDBJ whole genome shotgun (WGS) entry which is preliminary data.</text>
</comment>
<evidence type="ECO:0000256" key="1">
    <source>
        <dbReference type="SAM" id="MobiDB-lite"/>
    </source>
</evidence>
<reference evidence="2 3" key="1">
    <citation type="journal article" date="2021" name="Commun. Biol.">
        <title>The genome of Shorea leprosula (Dipterocarpaceae) highlights the ecological relevance of drought in aseasonal tropical rainforests.</title>
        <authorList>
            <person name="Ng K.K.S."/>
            <person name="Kobayashi M.J."/>
            <person name="Fawcett J.A."/>
            <person name="Hatakeyama M."/>
            <person name="Paape T."/>
            <person name="Ng C.H."/>
            <person name="Ang C.C."/>
            <person name="Tnah L.H."/>
            <person name="Lee C.T."/>
            <person name="Nishiyama T."/>
            <person name="Sese J."/>
            <person name="O'Brien M.J."/>
            <person name="Copetti D."/>
            <person name="Mohd Noor M.I."/>
            <person name="Ong R.C."/>
            <person name="Putra M."/>
            <person name="Sireger I.Z."/>
            <person name="Indrioko S."/>
            <person name="Kosugi Y."/>
            <person name="Izuno A."/>
            <person name="Isagi Y."/>
            <person name="Lee S.L."/>
            <person name="Shimizu K.K."/>
        </authorList>
    </citation>
    <scope>NUCLEOTIDE SEQUENCE [LARGE SCALE GENOMIC DNA]</scope>
    <source>
        <strain evidence="2">214</strain>
    </source>
</reference>
<feature type="compositionally biased region" description="Polar residues" evidence="1">
    <location>
        <begin position="20"/>
        <end position="29"/>
    </location>
</feature>
<protein>
    <submittedName>
        <fullName evidence="2">Uncharacterized protein</fullName>
    </submittedName>
</protein>
<sequence>MAQKNHSSNKMQMAKGKGKTASSSPVPTRCSKCQQFVRDIEALVKHQDLAKRNNNKCPVEKKK</sequence>
<keyword evidence="3" id="KW-1185">Reference proteome</keyword>
<evidence type="ECO:0000313" key="3">
    <source>
        <dbReference type="Proteomes" id="UP001054252"/>
    </source>
</evidence>
<organism evidence="2 3">
    <name type="scientific">Rubroshorea leprosula</name>
    <dbReference type="NCBI Taxonomy" id="152421"/>
    <lineage>
        <taxon>Eukaryota</taxon>
        <taxon>Viridiplantae</taxon>
        <taxon>Streptophyta</taxon>
        <taxon>Embryophyta</taxon>
        <taxon>Tracheophyta</taxon>
        <taxon>Spermatophyta</taxon>
        <taxon>Magnoliopsida</taxon>
        <taxon>eudicotyledons</taxon>
        <taxon>Gunneridae</taxon>
        <taxon>Pentapetalae</taxon>
        <taxon>rosids</taxon>
        <taxon>malvids</taxon>
        <taxon>Malvales</taxon>
        <taxon>Dipterocarpaceae</taxon>
        <taxon>Rubroshorea</taxon>
    </lineage>
</organism>